<dbReference type="AlphaFoldDB" id="A0A9W9CUA3"/>
<keyword evidence="1" id="KW-1133">Transmembrane helix</keyword>
<keyword evidence="3" id="KW-1185">Reference proteome</keyword>
<evidence type="ECO:0000313" key="3">
    <source>
        <dbReference type="Proteomes" id="UP001140453"/>
    </source>
</evidence>
<evidence type="ECO:0000313" key="2">
    <source>
        <dbReference type="EMBL" id="KAJ4387363.1"/>
    </source>
</evidence>
<sequence>MPQTYIPLTGRDEDPLETYDGFAPKQPDSAPRGFHQKTRRHICYGLGLVVALILIFAFSAPYSITKKWRPGSDNSTAPARGCGSSPEEASEAGCTFDLMTFAWTQPTCVDEELTADFLQLREWSWWADADGAEEVPREEVELGSREELFVSWEYQLEQCVYMWKKMQRAVLNKAPLDSYTLDAEHTAQCAEMLLDRQAPAEDTKTVVATKYTTCGAD</sequence>
<dbReference type="EMBL" id="JAPEVB010000005">
    <property type="protein sequence ID" value="KAJ4387363.1"/>
    <property type="molecule type" value="Genomic_DNA"/>
</dbReference>
<comment type="caution">
    <text evidence="2">The sequence shown here is derived from an EMBL/GenBank/DDBJ whole genome shotgun (WGS) entry which is preliminary data.</text>
</comment>
<protein>
    <submittedName>
        <fullName evidence="2">Uncharacterized protein</fullName>
    </submittedName>
</protein>
<proteinExistence type="predicted"/>
<keyword evidence="1" id="KW-0812">Transmembrane</keyword>
<gene>
    <name evidence="2" type="ORF">N0V93_007954</name>
</gene>
<dbReference type="InterPro" id="IPR053008">
    <property type="entry name" value="Phomopsin_biosynth_assoc"/>
</dbReference>
<keyword evidence="1" id="KW-0472">Membrane</keyword>
<dbReference type="PANTHER" id="PTHR35896:SF3">
    <property type="entry name" value="MAJOR FACILITATOR SUPERFAMILY TRANSPORTER"/>
    <property type="match status" value="1"/>
</dbReference>
<organism evidence="2 3">
    <name type="scientific">Gnomoniopsis smithogilvyi</name>
    <dbReference type="NCBI Taxonomy" id="1191159"/>
    <lineage>
        <taxon>Eukaryota</taxon>
        <taxon>Fungi</taxon>
        <taxon>Dikarya</taxon>
        <taxon>Ascomycota</taxon>
        <taxon>Pezizomycotina</taxon>
        <taxon>Sordariomycetes</taxon>
        <taxon>Sordariomycetidae</taxon>
        <taxon>Diaporthales</taxon>
        <taxon>Gnomoniaceae</taxon>
        <taxon>Gnomoniopsis</taxon>
    </lineage>
</organism>
<dbReference type="OrthoDB" id="3501153at2759"/>
<reference evidence="2" key="1">
    <citation type="submission" date="2022-10" db="EMBL/GenBank/DDBJ databases">
        <title>Tapping the CABI collections for fungal endophytes: first genome assemblies for Collariella, Neodidymelliopsis, Ascochyta clinopodiicola, Didymella pomorum, Didymosphaeria variabile, Neocosmospora piperis and Neocucurbitaria cava.</title>
        <authorList>
            <person name="Hill R."/>
        </authorList>
    </citation>
    <scope>NUCLEOTIDE SEQUENCE</scope>
    <source>
        <strain evidence="2">IMI 355082</strain>
    </source>
</reference>
<dbReference type="PANTHER" id="PTHR35896">
    <property type="entry name" value="IG-LIKE DOMAIN-CONTAINING PROTEIN"/>
    <property type="match status" value="1"/>
</dbReference>
<feature type="transmembrane region" description="Helical" evidence="1">
    <location>
        <begin position="42"/>
        <end position="64"/>
    </location>
</feature>
<name>A0A9W9CUA3_9PEZI</name>
<evidence type="ECO:0000256" key="1">
    <source>
        <dbReference type="SAM" id="Phobius"/>
    </source>
</evidence>
<dbReference type="Proteomes" id="UP001140453">
    <property type="component" value="Unassembled WGS sequence"/>
</dbReference>
<accession>A0A9W9CUA3</accession>